<keyword evidence="3" id="KW-1185">Reference proteome</keyword>
<organism evidence="2 3">
    <name type="scientific">Glarea lozoyensis (strain ATCC 20868 / MF5171)</name>
    <dbReference type="NCBI Taxonomy" id="1116229"/>
    <lineage>
        <taxon>Eukaryota</taxon>
        <taxon>Fungi</taxon>
        <taxon>Dikarya</taxon>
        <taxon>Ascomycota</taxon>
        <taxon>Pezizomycotina</taxon>
        <taxon>Leotiomycetes</taxon>
        <taxon>Helotiales</taxon>
        <taxon>Helotiaceae</taxon>
        <taxon>Glarea</taxon>
    </lineage>
</organism>
<reference evidence="2 3" key="1">
    <citation type="journal article" date="2013" name="BMC Genomics">
        <title>Genomics-driven discovery of the pneumocandin biosynthetic gene cluster in the fungus Glarea lozoyensis.</title>
        <authorList>
            <person name="Chen L."/>
            <person name="Yue Q."/>
            <person name="Zhang X."/>
            <person name="Xiang M."/>
            <person name="Wang C."/>
            <person name="Li S."/>
            <person name="Che Y."/>
            <person name="Ortiz-Lopez F.J."/>
            <person name="Bills G.F."/>
            <person name="Liu X."/>
            <person name="An Z."/>
        </authorList>
    </citation>
    <scope>NUCLEOTIDE SEQUENCE [LARGE SCALE GENOMIC DNA]</scope>
    <source>
        <strain evidence="3">ATCC 20868 / MF5171</strain>
    </source>
</reference>
<dbReference type="OrthoDB" id="3555259at2759"/>
<proteinExistence type="predicted"/>
<evidence type="ECO:0000256" key="1">
    <source>
        <dbReference type="SAM" id="MobiDB-lite"/>
    </source>
</evidence>
<name>S3DPG6_GLAL2</name>
<protein>
    <submittedName>
        <fullName evidence="2">Uncharacterized protein</fullName>
    </submittedName>
</protein>
<evidence type="ECO:0000313" key="3">
    <source>
        <dbReference type="Proteomes" id="UP000016922"/>
    </source>
</evidence>
<dbReference type="AlphaFoldDB" id="S3DPG6"/>
<dbReference type="KEGG" id="glz:GLAREA_07004"/>
<evidence type="ECO:0000313" key="2">
    <source>
        <dbReference type="EMBL" id="EPE33991.1"/>
    </source>
</evidence>
<dbReference type="HOGENOM" id="CLU_190122_0_0_1"/>
<accession>S3DPG6</accession>
<dbReference type="RefSeq" id="XP_008079143.1">
    <property type="nucleotide sequence ID" value="XM_008080952.1"/>
</dbReference>
<gene>
    <name evidence="2" type="ORF">GLAREA_07004</name>
</gene>
<dbReference type="Proteomes" id="UP000016922">
    <property type="component" value="Unassembled WGS sequence"/>
</dbReference>
<sequence length="88" mass="9779">MGNTPSHNVRGYARPKGELNPMKHGFWIKDSLLTHPRWKDMEEVPGRKKKVDKKVEKDKMEREMFQKGWEAAMAANAKAGGGVGGTGG</sequence>
<feature type="region of interest" description="Disordered" evidence="1">
    <location>
        <begin position="1"/>
        <end position="20"/>
    </location>
</feature>
<dbReference type="EMBL" id="KE145357">
    <property type="protein sequence ID" value="EPE33991.1"/>
    <property type="molecule type" value="Genomic_DNA"/>
</dbReference>
<dbReference type="GeneID" id="19466057"/>